<feature type="region of interest" description="Disordered" evidence="1">
    <location>
        <begin position="576"/>
        <end position="598"/>
    </location>
</feature>
<keyword evidence="4" id="KW-1185">Reference proteome</keyword>
<proteinExistence type="predicted"/>
<evidence type="ECO:0000259" key="2">
    <source>
        <dbReference type="PROSITE" id="PS50006"/>
    </source>
</evidence>
<name>A0AAN9FJ45_CROPI</name>
<dbReference type="Proteomes" id="UP001372338">
    <property type="component" value="Unassembled WGS sequence"/>
</dbReference>
<feature type="region of interest" description="Disordered" evidence="1">
    <location>
        <begin position="678"/>
        <end position="718"/>
    </location>
</feature>
<sequence length="1153" mass="130176">MEEGKIPVFTVLKNNAILKNIFILNKPNNASSSSYSDHEDILILGRHPDCDIMLTHPSISRFHLHITSKPSSQSLSLIDLSSVHGTWVSERKVEAGVSVDMKEGDTLRIGASSRIYRLHWIPISQAYHLEKENPFLSDLDLLFEPKNVEQELLQNMNCCPDEMEQIQSEDSILECMKLLFFDENLEVIVEKESPAAPPMPEDIISLCCPDERKSPFKVEAFGFLSEPCGTKTSYLPTTSDWEKQLCDSLNQELIVKTEIASAPPMPEGIISFCCEEDMRSQSKDERFVVPSDPFGTKTSYLHTSSDWKELCGSLNQELTVKEEIASAAPPMPEGIISFCCEEEMRSQSKDETFRVPTDFFGTENELCDSLNQVLPLPHVESFVDGDSTLKEYFSESGCFPVAEAVQGTNMHQFHTPPDAFTSPLPPDQEDLFQRCHSILPINTEPPSFDWKSAAEAVIPEESEFGCSVRDENRDSTAAAVGNFNSENTLLPVEEVVCDSICQQIKVVEEIALDSPCDGEKQDTCGEENKSELQSHLNAKYCSLDEIVQIESVNSSTPQKAVLKIIKEKKIPKSDDIGSYGEPMKKKSTTSNIWSRRGKVASAPQIRTSKSTLKSKVSVDTKVAKSNLKDIRKQTTSKDLLSVLAGQEEEEEVFTPDKENLSPNTLQLRFLKKKGKLEEIKHSNSKRSHNSKDTFSPDIYPNKSISPNPSKENHKEESKTISKDIFSVLDGEEEEIFTPDKENFSPNSLRLRLLKKKSNTIAKDLFSVLDAEEEDEDIFTPDKENFSPNTPRVRLQKKKVMLEETKCSESMGSQSSKANSSPNISPDERISSTSNNENQTLKVLQEHKSRRKPFGSHIKMVQEQDIMASKSRVERLPFQPLKNTEGKSRSKTSCPVSATESIDVSNCGQNIAKHINASDINGEPKKSWDMVVDIACLMNKDSRKALQLLKGLKGTRLIIPRLVIRELNRMKQQFTIFRRISESSLALEWIEECMVKTNWWIHIQSSMDVESMIVPTPPAFPHTQFSWQSLSFHKSSLEVASPTIEDNILDFVIFYRRRQNDGQLVLLSEDVTLKIKCMAEGLLCETVQEFRESLVNPFSERFLWTNSSPRGQTWSCQDDVILREKYCPLPKRKSSKGVATGLKLILLHNSQYRR</sequence>
<comment type="caution">
    <text evidence="3">The sequence shown here is derived from an EMBL/GenBank/DDBJ whole genome shotgun (WGS) entry which is preliminary data.</text>
</comment>
<dbReference type="InterPro" id="IPR002716">
    <property type="entry name" value="PIN_dom"/>
</dbReference>
<dbReference type="SMART" id="SM00240">
    <property type="entry name" value="FHA"/>
    <property type="match status" value="1"/>
</dbReference>
<dbReference type="InterPro" id="IPR008984">
    <property type="entry name" value="SMAD_FHA_dom_sf"/>
</dbReference>
<evidence type="ECO:0000256" key="1">
    <source>
        <dbReference type="SAM" id="MobiDB-lite"/>
    </source>
</evidence>
<dbReference type="PANTHER" id="PTHR22593:SF8">
    <property type="entry name" value="FHA DOMAIN-CONTAINING PROTEIN PS1"/>
    <property type="match status" value="1"/>
</dbReference>
<dbReference type="Pfam" id="PF00498">
    <property type="entry name" value="FHA"/>
    <property type="match status" value="1"/>
</dbReference>
<reference evidence="3 4" key="1">
    <citation type="submission" date="2024-01" db="EMBL/GenBank/DDBJ databases">
        <title>The genomes of 5 underutilized Papilionoideae crops provide insights into root nodulation and disease resistanc.</title>
        <authorList>
            <person name="Yuan L."/>
        </authorList>
    </citation>
    <scope>NUCLEOTIDE SEQUENCE [LARGE SCALE GENOMIC DNA]</scope>
    <source>
        <strain evidence="3">ZHUSHIDOU_FW_LH</strain>
        <tissue evidence="3">Leaf</tissue>
    </source>
</reference>
<organism evidence="3 4">
    <name type="scientific">Crotalaria pallida</name>
    <name type="common">Smooth rattlebox</name>
    <name type="synonym">Crotalaria striata</name>
    <dbReference type="NCBI Taxonomy" id="3830"/>
    <lineage>
        <taxon>Eukaryota</taxon>
        <taxon>Viridiplantae</taxon>
        <taxon>Streptophyta</taxon>
        <taxon>Embryophyta</taxon>
        <taxon>Tracheophyta</taxon>
        <taxon>Spermatophyta</taxon>
        <taxon>Magnoliopsida</taxon>
        <taxon>eudicotyledons</taxon>
        <taxon>Gunneridae</taxon>
        <taxon>Pentapetalae</taxon>
        <taxon>rosids</taxon>
        <taxon>fabids</taxon>
        <taxon>Fabales</taxon>
        <taxon>Fabaceae</taxon>
        <taxon>Papilionoideae</taxon>
        <taxon>50 kb inversion clade</taxon>
        <taxon>genistoids sensu lato</taxon>
        <taxon>core genistoids</taxon>
        <taxon>Crotalarieae</taxon>
        <taxon>Crotalaria</taxon>
    </lineage>
</organism>
<feature type="region of interest" description="Disordered" evidence="1">
    <location>
        <begin position="804"/>
        <end position="836"/>
    </location>
</feature>
<dbReference type="Gene3D" id="3.40.50.1010">
    <property type="entry name" value="5'-nuclease"/>
    <property type="match status" value="1"/>
</dbReference>
<dbReference type="PANTHER" id="PTHR22593">
    <property type="entry name" value="TRANSMEMBRANE PROTEIN 18"/>
    <property type="match status" value="1"/>
</dbReference>
<evidence type="ECO:0000313" key="4">
    <source>
        <dbReference type="Proteomes" id="UP001372338"/>
    </source>
</evidence>
<protein>
    <recommendedName>
        <fullName evidence="2">FHA domain-containing protein</fullName>
    </recommendedName>
</protein>
<feature type="compositionally biased region" description="Polar residues" evidence="1">
    <location>
        <begin position="807"/>
        <end position="823"/>
    </location>
</feature>
<gene>
    <name evidence="3" type="ORF">RIF29_18485</name>
</gene>
<dbReference type="Pfam" id="PF13638">
    <property type="entry name" value="PIN_4"/>
    <property type="match status" value="1"/>
</dbReference>
<dbReference type="GO" id="GO:0031965">
    <property type="term" value="C:nuclear membrane"/>
    <property type="evidence" value="ECO:0007669"/>
    <property type="project" value="TreeGrafter"/>
</dbReference>
<dbReference type="InterPro" id="IPR000253">
    <property type="entry name" value="FHA_dom"/>
</dbReference>
<dbReference type="CDD" id="cd22691">
    <property type="entry name" value="FHA_PS1-like"/>
    <property type="match status" value="1"/>
</dbReference>
<accession>A0AAN9FJ45</accession>
<dbReference type="PROSITE" id="PS50006">
    <property type="entry name" value="FHA_DOMAIN"/>
    <property type="match status" value="1"/>
</dbReference>
<dbReference type="AlphaFoldDB" id="A0AAN9FJ45"/>
<feature type="domain" description="FHA" evidence="2">
    <location>
        <begin position="42"/>
        <end position="93"/>
    </location>
</feature>
<evidence type="ECO:0000313" key="3">
    <source>
        <dbReference type="EMBL" id="KAK7277334.1"/>
    </source>
</evidence>
<dbReference type="SUPFAM" id="SSF49879">
    <property type="entry name" value="SMAD/FHA domain"/>
    <property type="match status" value="1"/>
</dbReference>
<dbReference type="Gene3D" id="2.60.200.20">
    <property type="match status" value="1"/>
</dbReference>
<dbReference type="EMBL" id="JAYWIO010000003">
    <property type="protein sequence ID" value="KAK7277334.1"/>
    <property type="molecule type" value="Genomic_DNA"/>
</dbReference>